<dbReference type="EMBL" id="CP025682">
    <property type="protein sequence ID" value="AUN95629.1"/>
    <property type="molecule type" value="Genomic_DNA"/>
</dbReference>
<reference evidence="2 3" key="1">
    <citation type="submission" date="2018-01" db="EMBL/GenBank/DDBJ databases">
        <authorList>
            <person name="Fu G.-Y."/>
        </authorList>
    </citation>
    <scope>NUCLEOTIDE SEQUENCE [LARGE SCALE GENOMIC DNA]</scope>
    <source>
        <strain evidence="2 3">SY39</strain>
    </source>
</reference>
<dbReference type="Proteomes" id="UP000242205">
    <property type="component" value="Chromosome"/>
</dbReference>
<keyword evidence="1" id="KW-0812">Transmembrane</keyword>
<sequence>MLVIRIVALAALLAIGGTLLAWMFTGDPKYRQYAWNLFIGALLVILAVLLTFVFERFSSPGG</sequence>
<evidence type="ECO:0000256" key="1">
    <source>
        <dbReference type="SAM" id="Phobius"/>
    </source>
</evidence>
<organism evidence="2 3">
    <name type="scientific">Pseudazoarcus pumilus</name>
    <dbReference type="NCBI Taxonomy" id="2067960"/>
    <lineage>
        <taxon>Bacteria</taxon>
        <taxon>Pseudomonadati</taxon>
        <taxon>Pseudomonadota</taxon>
        <taxon>Betaproteobacteria</taxon>
        <taxon>Rhodocyclales</taxon>
        <taxon>Zoogloeaceae</taxon>
        <taxon>Pseudazoarcus</taxon>
    </lineage>
</organism>
<feature type="transmembrane region" description="Helical" evidence="1">
    <location>
        <begin position="6"/>
        <end position="26"/>
    </location>
</feature>
<protein>
    <submittedName>
        <fullName evidence="2">Uncharacterized protein</fullName>
    </submittedName>
</protein>
<gene>
    <name evidence="2" type="ORF">C0099_12235</name>
</gene>
<keyword evidence="3" id="KW-1185">Reference proteome</keyword>
<name>A0A2I6S8N1_9RHOO</name>
<keyword evidence="1" id="KW-0472">Membrane</keyword>
<accession>A0A2I6S8N1</accession>
<evidence type="ECO:0000313" key="2">
    <source>
        <dbReference type="EMBL" id="AUN95629.1"/>
    </source>
</evidence>
<keyword evidence="1" id="KW-1133">Transmembrane helix</keyword>
<dbReference type="KEGG" id="atw:C0099_12235"/>
<evidence type="ECO:0000313" key="3">
    <source>
        <dbReference type="Proteomes" id="UP000242205"/>
    </source>
</evidence>
<proteinExistence type="predicted"/>
<feature type="transmembrane region" description="Helical" evidence="1">
    <location>
        <begin position="33"/>
        <end position="54"/>
    </location>
</feature>
<dbReference type="AlphaFoldDB" id="A0A2I6S8N1"/>
<dbReference type="RefSeq" id="WP_102247676.1">
    <property type="nucleotide sequence ID" value="NZ_CP025682.1"/>
</dbReference>